<feature type="transmembrane region" description="Helical" evidence="5">
    <location>
        <begin position="322"/>
        <end position="339"/>
    </location>
</feature>
<evidence type="ECO:0000256" key="1">
    <source>
        <dbReference type="ARBA" id="ARBA00004141"/>
    </source>
</evidence>
<dbReference type="Pfam" id="PF01566">
    <property type="entry name" value="Nramp"/>
    <property type="match status" value="1"/>
</dbReference>
<accession>A0A4R2NKW6</accession>
<evidence type="ECO:0000256" key="5">
    <source>
        <dbReference type="SAM" id="Phobius"/>
    </source>
</evidence>
<feature type="transmembrane region" description="Helical" evidence="5">
    <location>
        <begin position="345"/>
        <end position="365"/>
    </location>
</feature>
<dbReference type="RefSeq" id="WP_132795928.1">
    <property type="nucleotide sequence ID" value="NZ_SLXM01000013.1"/>
</dbReference>
<evidence type="ECO:0000256" key="2">
    <source>
        <dbReference type="ARBA" id="ARBA00022692"/>
    </source>
</evidence>
<dbReference type="EMBL" id="SLXM01000013">
    <property type="protein sequence ID" value="TCP22160.1"/>
    <property type="molecule type" value="Genomic_DNA"/>
</dbReference>
<feature type="transmembrane region" description="Helical" evidence="5">
    <location>
        <begin position="82"/>
        <end position="110"/>
    </location>
</feature>
<gene>
    <name evidence="6" type="ORF">EV195_1138</name>
</gene>
<comment type="caution">
    <text evidence="6">The sequence shown here is derived from an EMBL/GenBank/DDBJ whole genome shotgun (WGS) entry which is preliminary data.</text>
</comment>
<dbReference type="GO" id="GO:0046873">
    <property type="term" value="F:metal ion transmembrane transporter activity"/>
    <property type="evidence" value="ECO:0007669"/>
    <property type="project" value="InterPro"/>
</dbReference>
<dbReference type="GO" id="GO:0016020">
    <property type="term" value="C:membrane"/>
    <property type="evidence" value="ECO:0007669"/>
    <property type="project" value="UniProtKB-SubCell"/>
</dbReference>
<keyword evidence="3 5" id="KW-1133">Transmembrane helix</keyword>
<name>A0A4R2NKW6_9FLAO</name>
<keyword evidence="4 5" id="KW-0472">Membrane</keyword>
<dbReference type="AlphaFoldDB" id="A0A4R2NKW6"/>
<proteinExistence type="predicted"/>
<reference evidence="6 7" key="1">
    <citation type="submission" date="2019-03" db="EMBL/GenBank/DDBJ databases">
        <title>Genomic Encyclopedia of Type Strains, Phase IV (KMG-IV): sequencing the most valuable type-strain genomes for metagenomic binning, comparative biology and taxonomic classification.</title>
        <authorList>
            <person name="Goeker M."/>
        </authorList>
    </citation>
    <scope>NUCLEOTIDE SEQUENCE [LARGE SCALE GENOMIC DNA]</scope>
    <source>
        <strain evidence="6 7">DSM 14836</strain>
    </source>
</reference>
<feature type="transmembrane region" description="Helical" evidence="5">
    <location>
        <begin position="228"/>
        <end position="249"/>
    </location>
</feature>
<feature type="transmembrane region" description="Helical" evidence="5">
    <location>
        <begin position="145"/>
        <end position="162"/>
    </location>
</feature>
<feature type="transmembrane region" description="Helical" evidence="5">
    <location>
        <begin position="182"/>
        <end position="207"/>
    </location>
</feature>
<evidence type="ECO:0000256" key="4">
    <source>
        <dbReference type="ARBA" id="ARBA00023136"/>
    </source>
</evidence>
<keyword evidence="2 5" id="KW-0812">Transmembrane</keyword>
<dbReference type="Proteomes" id="UP000294564">
    <property type="component" value="Unassembled WGS sequence"/>
</dbReference>
<feature type="transmembrane region" description="Helical" evidence="5">
    <location>
        <begin position="281"/>
        <end position="301"/>
    </location>
</feature>
<comment type="subcellular location">
    <subcellularLocation>
        <location evidence="1">Membrane</location>
        <topology evidence="1">Multi-pass membrane protein</topology>
    </subcellularLocation>
</comment>
<feature type="transmembrane region" description="Helical" evidence="5">
    <location>
        <begin position="116"/>
        <end position="133"/>
    </location>
</feature>
<protein>
    <submittedName>
        <fullName evidence="6">Mn2+/Fe2+ NRAMP family transporter</fullName>
    </submittedName>
</protein>
<dbReference type="OrthoDB" id="4858698at2"/>
<feature type="transmembrane region" description="Helical" evidence="5">
    <location>
        <begin position="35"/>
        <end position="53"/>
    </location>
</feature>
<dbReference type="InterPro" id="IPR001046">
    <property type="entry name" value="NRAMP_fam"/>
</dbReference>
<evidence type="ECO:0000256" key="3">
    <source>
        <dbReference type="ARBA" id="ARBA00022989"/>
    </source>
</evidence>
<evidence type="ECO:0000313" key="7">
    <source>
        <dbReference type="Proteomes" id="UP000294564"/>
    </source>
</evidence>
<dbReference type="Gene3D" id="1.20.1740.10">
    <property type="entry name" value="Amino acid/polyamine transporter I"/>
    <property type="match status" value="1"/>
</dbReference>
<feature type="transmembrane region" description="Helical" evidence="5">
    <location>
        <begin position="385"/>
        <end position="406"/>
    </location>
</feature>
<keyword evidence="7" id="KW-1185">Reference proteome</keyword>
<evidence type="ECO:0000313" key="6">
    <source>
        <dbReference type="EMBL" id="TCP22160.1"/>
    </source>
</evidence>
<sequence length="407" mass="45642">MKRNIFSAFGPGLLFAGAAIGVSHLVQSTRAGAEYGYGLIWALFLVHFFKYPFFKFGPKYASATGESLLDGYKKLGRGYLNLYFIVNIATMFTIQAGVTIVTASLASYLFGITNNLVYWATIILIVSFLILSIGKYELLDKLMKYIILFLTISTLLSLIIAITKNERTFSYAQVLPTDAVGISFLIAFLGWMPAPLDISIWHSLWSIQKQKNTHEKVSVKKSIFDFNVGYFGTMFLGLCFILLGALVMFSSDEKFASNGGQFALQLINLYTNNLGEYAKPIIGIAAFTTMFSTTITTLDASPRAMEKASFLLFSKEKLNYKFWSYLLITGTLLILFVLLNSMLLMVKIATIFSFLTAPVFAILNYKLITSKYTPKEHHPSTIIKIISMTGILFLICFSLWYVSIFFK</sequence>
<organism evidence="6 7">
    <name type="scientific">Tenacibaculum skagerrakense</name>
    <dbReference type="NCBI Taxonomy" id="186571"/>
    <lineage>
        <taxon>Bacteria</taxon>
        <taxon>Pseudomonadati</taxon>
        <taxon>Bacteroidota</taxon>
        <taxon>Flavobacteriia</taxon>
        <taxon>Flavobacteriales</taxon>
        <taxon>Flavobacteriaceae</taxon>
        <taxon>Tenacibaculum</taxon>
    </lineage>
</organism>